<evidence type="ECO:0000313" key="3">
    <source>
        <dbReference type="Proteomes" id="UP000193083"/>
    </source>
</evidence>
<reference evidence="2 3" key="1">
    <citation type="submission" date="2017-04" db="EMBL/GenBank/DDBJ databases">
        <authorList>
            <person name="Afonso C.L."/>
            <person name="Miller P.J."/>
            <person name="Scott M.A."/>
            <person name="Spackman E."/>
            <person name="Goraichik I."/>
            <person name="Dimitrov K.M."/>
            <person name="Suarez D.L."/>
            <person name="Swayne D.E."/>
        </authorList>
    </citation>
    <scope>NUCLEOTIDE SEQUENCE [LARGE SCALE GENOMIC DNA]</scope>
    <source>
        <strain evidence="2 3">B5P</strain>
    </source>
</reference>
<proteinExistence type="predicted"/>
<accession>A0A1X7NXV7</accession>
<name>A0A1X7NXV7_9HYPH</name>
<dbReference type="EMBL" id="FXBL01000004">
    <property type="protein sequence ID" value="SMH43112.1"/>
    <property type="molecule type" value="Genomic_DNA"/>
</dbReference>
<feature type="transmembrane region" description="Helical" evidence="1">
    <location>
        <begin position="47"/>
        <end position="67"/>
    </location>
</feature>
<organism evidence="2 3">
    <name type="scientific">Mesorhizobium australicum</name>
    <dbReference type="NCBI Taxonomy" id="536018"/>
    <lineage>
        <taxon>Bacteria</taxon>
        <taxon>Pseudomonadati</taxon>
        <taxon>Pseudomonadota</taxon>
        <taxon>Alphaproteobacteria</taxon>
        <taxon>Hyphomicrobiales</taxon>
        <taxon>Phyllobacteriaceae</taxon>
        <taxon>Mesorhizobium</taxon>
    </lineage>
</organism>
<keyword evidence="1" id="KW-1133">Transmembrane helix</keyword>
<sequence>MTIHATPIADVVRMLPRLALIGLFIGSTAFAVSKVNAAPEAVVTDVMLVGGQIAKPSGVGFVLAVGLQRMR</sequence>
<keyword evidence="1" id="KW-0812">Transmembrane</keyword>
<dbReference type="RefSeq" id="WP_085464736.1">
    <property type="nucleotide sequence ID" value="NZ_FXBL01000004.1"/>
</dbReference>
<keyword evidence="1" id="KW-0472">Membrane</keyword>
<evidence type="ECO:0000313" key="2">
    <source>
        <dbReference type="EMBL" id="SMH43112.1"/>
    </source>
</evidence>
<dbReference type="Proteomes" id="UP000193083">
    <property type="component" value="Unassembled WGS sequence"/>
</dbReference>
<gene>
    <name evidence="2" type="ORF">SAMN02982922_2835</name>
</gene>
<dbReference type="AlphaFoldDB" id="A0A1X7NXV7"/>
<keyword evidence="3" id="KW-1185">Reference proteome</keyword>
<evidence type="ECO:0000256" key="1">
    <source>
        <dbReference type="SAM" id="Phobius"/>
    </source>
</evidence>
<protein>
    <submittedName>
        <fullName evidence="2">Uncharacterized protein</fullName>
    </submittedName>
</protein>